<reference evidence="1 2" key="1">
    <citation type="journal article" date="2011" name="Proc. Natl. Acad. Sci. U.S.A.">
        <title>Evolutionary erosion of yeast sex chromosomes by mating-type switching accidents.</title>
        <authorList>
            <person name="Gordon J.L."/>
            <person name="Armisen D."/>
            <person name="Proux-Wera E."/>
            <person name="Oheigeartaigh S.S."/>
            <person name="Byrne K.P."/>
            <person name="Wolfe K.H."/>
        </authorList>
    </citation>
    <scope>NUCLEOTIDE SEQUENCE [LARGE SCALE GENOMIC DNA]</scope>
    <source>
        <strain evidence="2">ATCC 24235 / CBS 4417 / NBRC 1672 / NRRL Y-8282 / UCD 70-5</strain>
    </source>
</reference>
<gene>
    <name evidence="1" type="primary">TPHA0C00250</name>
    <name evidence="1" type="ordered locus">TPHA_0C00250</name>
</gene>
<sequence length="416" mass="47519">MQNIVTQVSQGNEAATAFANASNDQYNDEENGNSLIHLNIQEHHYFLTRDQLMSLSESLLLCLFPSGVFLDRMGQVISNLTPNDEVYISDFAPLCFEYMMDVYLKAYDDLINYPVASCFNISPDKSMNNTNVNNAYMQPSEDELLHEKPVIIVLREDLDYYCVPQVKFQFEIDPHLSQQITDGDLLHHLMSEIKIAAGNYLSSKTLIFDGLKSSNKTKNILNSFNAADDSTLKQSENEEDKEEDAKLGAAEQHLMDMLCSSGFGIDSQWGNRTQEHGKTIISSLSVCRLYNETTEDFRDKYNESIKQWEQSNAKEEKSPLHKPELYDLVEKPDLNTKLLLFWRKPARKCWWGGESVNLNVEVYGNYIETSSDDGVKTIRLVAPLKDDGSELRKITIPLKLHIRRVWTLELSLIGMQ</sequence>
<proteinExistence type="predicted"/>
<dbReference type="OrthoDB" id="9451547at2759"/>
<dbReference type="eggNOG" id="ENOG502RXS0">
    <property type="taxonomic scope" value="Eukaryota"/>
</dbReference>
<dbReference type="STRING" id="1071381.G8BR06"/>
<organism evidence="1 2">
    <name type="scientific">Tetrapisispora phaffii (strain ATCC 24235 / CBS 4417 / NBRC 1672 / NRRL Y-8282 / UCD 70-5)</name>
    <name type="common">Yeast</name>
    <name type="synonym">Fabospora phaffii</name>
    <dbReference type="NCBI Taxonomy" id="1071381"/>
    <lineage>
        <taxon>Eukaryota</taxon>
        <taxon>Fungi</taxon>
        <taxon>Dikarya</taxon>
        <taxon>Ascomycota</taxon>
        <taxon>Saccharomycotina</taxon>
        <taxon>Saccharomycetes</taxon>
        <taxon>Saccharomycetales</taxon>
        <taxon>Saccharomycetaceae</taxon>
        <taxon>Tetrapisispora</taxon>
    </lineage>
</organism>
<accession>G8BR06</accession>
<protein>
    <submittedName>
        <fullName evidence="1">Uncharacterized protein</fullName>
    </submittedName>
</protein>
<dbReference type="Proteomes" id="UP000005666">
    <property type="component" value="Chromosome 3"/>
</dbReference>
<dbReference type="RefSeq" id="XP_003684616.1">
    <property type="nucleotide sequence ID" value="XM_003684568.1"/>
</dbReference>
<evidence type="ECO:0000313" key="2">
    <source>
        <dbReference type="Proteomes" id="UP000005666"/>
    </source>
</evidence>
<name>G8BR06_TETPH</name>
<dbReference type="KEGG" id="tpf:TPHA_0C00250"/>
<dbReference type="AlphaFoldDB" id="G8BR06"/>
<evidence type="ECO:0000313" key="1">
    <source>
        <dbReference type="EMBL" id="CCE62182.1"/>
    </source>
</evidence>
<dbReference type="SUPFAM" id="SSF54695">
    <property type="entry name" value="POZ domain"/>
    <property type="match status" value="1"/>
</dbReference>
<dbReference type="EMBL" id="HE612858">
    <property type="protein sequence ID" value="CCE62182.1"/>
    <property type="molecule type" value="Genomic_DNA"/>
</dbReference>
<dbReference type="OMA" id="RKCWWGE"/>
<dbReference type="GeneID" id="11534074"/>
<dbReference type="InterPro" id="IPR011333">
    <property type="entry name" value="SKP1/BTB/POZ_sf"/>
</dbReference>
<keyword evidence="2" id="KW-1185">Reference proteome</keyword>
<dbReference type="HOGENOM" id="CLU_028899_0_1_1"/>